<comment type="caution">
    <text evidence="2">The sequence shown here is derived from an EMBL/GenBank/DDBJ whole genome shotgun (WGS) entry which is preliminary data.</text>
</comment>
<sequence length="360" mass="40922">MKRLNASGRTYVKGCPLSADFQESIIDEILRNGGDIYTGYFPGRFEDVAKQFKVSRSCAENVWRCLCRERTIEPRRHGGGNPTNLTQGDLKLIETCKKVRPSSSLKEIHDVLNEFGDIPNGTSISAISCSLRNNMLSGLKYSRKKISSFAQERFTIENMAYTQIFIDYLHAKNPCKLKFFDECGLKLPFHGKRLYGHAPVGERCVEFVRYHESPNITVNLLAGLNGVEYMNTVHGACDTIDFLHFFGEAANAVNIETERPALEVGDIVVMDNCRTHHFAGGEALQEWLSDRNIELVYTPTYSPDFNPAEFVFNKMRSVMRYDLWELTNENIELAAVTAAVDYVTSDNMMDFFRYTSYINV</sequence>
<proteinExistence type="predicted"/>
<reference evidence="2" key="2">
    <citation type="journal article" date="2023" name="Science">
        <title>Genomic signatures of disease resistance in endangered staghorn corals.</title>
        <authorList>
            <person name="Vollmer S.V."/>
            <person name="Selwyn J.D."/>
            <person name="Despard B.A."/>
            <person name="Roesel C.L."/>
        </authorList>
    </citation>
    <scope>NUCLEOTIDE SEQUENCE</scope>
    <source>
        <strain evidence="2">K2</strain>
    </source>
</reference>
<dbReference type="SUPFAM" id="SSF46689">
    <property type="entry name" value="Homeodomain-like"/>
    <property type="match status" value="1"/>
</dbReference>
<name>A0AAD9QJI7_ACRCE</name>
<evidence type="ECO:0000313" key="3">
    <source>
        <dbReference type="Proteomes" id="UP001249851"/>
    </source>
</evidence>
<organism evidence="2 3">
    <name type="scientific">Acropora cervicornis</name>
    <name type="common">Staghorn coral</name>
    <dbReference type="NCBI Taxonomy" id="6130"/>
    <lineage>
        <taxon>Eukaryota</taxon>
        <taxon>Metazoa</taxon>
        <taxon>Cnidaria</taxon>
        <taxon>Anthozoa</taxon>
        <taxon>Hexacorallia</taxon>
        <taxon>Scleractinia</taxon>
        <taxon>Astrocoeniina</taxon>
        <taxon>Acroporidae</taxon>
        <taxon>Acropora</taxon>
    </lineage>
</organism>
<dbReference type="EMBL" id="JARQWQ010000028">
    <property type="protein sequence ID" value="KAK2562513.1"/>
    <property type="molecule type" value="Genomic_DNA"/>
</dbReference>
<dbReference type="GO" id="GO:0003676">
    <property type="term" value="F:nucleic acid binding"/>
    <property type="evidence" value="ECO:0007669"/>
    <property type="project" value="InterPro"/>
</dbReference>
<gene>
    <name evidence="2" type="ORF">P5673_014180</name>
</gene>
<feature type="domain" description="Tc1-like transposase DDE" evidence="1">
    <location>
        <begin position="178"/>
        <end position="321"/>
    </location>
</feature>
<evidence type="ECO:0000259" key="1">
    <source>
        <dbReference type="Pfam" id="PF13358"/>
    </source>
</evidence>
<dbReference type="PANTHER" id="PTHR46564">
    <property type="entry name" value="TRANSPOSASE"/>
    <property type="match status" value="1"/>
</dbReference>
<dbReference type="InterPro" id="IPR009057">
    <property type="entry name" value="Homeodomain-like_sf"/>
</dbReference>
<protein>
    <recommendedName>
        <fullName evidence="1">Tc1-like transposase DDE domain-containing protein</fullName>
    </recommendedName>
</protein>
<dbReference type="InterPro" id="IPR036397">
    <property type="entry name" value="RNaseH_sf"/>
</dbReference>
<dbReference type="AlphaFoldDB" id="A0AAD9QJI7"/>
<dbReference type="Gene3D" id="3.30.420.10">
    <property type="entry name" value="Ribonuclease H-like superfamily/Ribonuclease H"/>
    <property type="match status" value="1"/>
</dbReference>
<keyword evidence="3" id="KW-1185">Reference proteome</keyword>
<dbReference type="InterPro" id="IPR038717">
    <property type="entry name" value="Tc1-like_DDE_dom"/>
</dbReference>
<dbReference type="Pfam" id="PF13358">
    <property type="entry name" value="DDE_3"/>
    <property type="match status" value="1"/>
</dbReference>
<evidence type="ECO:0000313" key="2">
    <source>
        <dbReference type="EMBL" id="KAK2562513.1"/>
    </source>
</evidence>
<reference evidence="2" key="1">
    <citation type="journal article" date="2023" name="G3 (Bethesda)">
        <title>Whole genome assembly and annotation of the endangered Caribbean coral Acropora cervicornis.</title>
        <authorList>
            <person name="Selwyn J.D."/>
            <person name="Vollmer S.V."/>
        </authorList>
    </citation>
    <scope>NUCLEOTIDE SEQUENCE</scope>
    <source>
        <strain evidence="2">K2</strain>
    </source>
</reference>
<dbReference type="PANTHER" id="PTHR46564:SF1">
    <property type="entry name" value="TRANSPOSASE"/>
    <property type="match status" value="1"/>
</dbReference>
<dbReference type="Proteomes" id="UP001249851">
    <property type="component" value="Unassembled WGS sequence"/>
</dbReference>
<accession>A0AAD9QJI7</accession>